<comment type="caution">
    <text evidence="1">The sequence shown here is derived from an EMBL/GenBank/DDBJ whole genome shotgun (WGS) entry which is preliminary data.</text>
</comment>
<evidence type="ECO:0000313" key="1">
    <source>
        <dbReference type="EMBL" id="REE01296.1"/>
    </source>
</evidence>
<organism evidence="1 2">
    <name type="scientific">Marinoscillum furvescens DSM 4134</name>
    <dbReference type="NCBI Taxonomy" id="1122208"/>
    <lineage>
        <taxon>Bacteria</taxon>
        <taxon>Pseudomonadati</taxon>
        <taxon>Bacteroidota</taxon>
        <taxon>Cytophagia</taxon>
        <taxon>Cytophagales</taxon>
        <taxon>Reichenbachiellaceae</taxon>
        <taxon>Marinoscillum</taxon>
    </lineage>
</organism>
<reference evidence="1 2" key="1">
    <citation type="submission" date="2018-07" db="EMBL/GenBank/DDBJ databases">
        <title>Genomic Encyclopedia of Type Strains, Phase IV (KMG-IV): sequencing the most valuable type-strain genomes for metagenomic binning, comparative biology and taxonomic classification.</title>
        <authorList>
            <person name="Goeker M."/>
        </authorList>
    </citation>
    <scope>NUCLEOTIDE SEQUENCE [LARGE SCALE GENOMIC DNA]</scope>
    <source>
        <strain evidence="1 2">DSM 4134</strain>
    </source>
</reference>
<accession>A0A3D9L6H7</accession>
<keyword evidence="2" id="KW-1185">Reference proteome</keyword>
<gene>
    <name evidence="1" type="ORF">C7460_104316</name>
</gene>
<dbReference type="AlphaFoldDB" id="A0A3D9L6H7"/>
<dbReference type="Proteomes" id="UP000256779">
    <property type="component" value="Unassembled WGS sequence"/>
</dbReference>
<dbReference type="EMBL" id="QREG01000004">
    <property type="protein sequence ID" value="REE01296.1"/>
    <property type="molecule type" value="Genomic_DNA"/>
</dbReference>
<protein>
    <submittedName>
        <fullName evidence="1">Uncharacterized protein</fullName>
    </submittedName>
</protein>
<name>A0A3D9L6H7_MARFU</name>
<sequence>MGCASHTTVRTGRVYGGSLNLRNRITVIGKHRFVPSPSESGQCNSRPQYGALSYSPGAPSRGRLAIRLFWFCYKHTLCLCPSLAGLGSFACVRVSSRLRAPVMLDTHPFLFTPALNSSYQVFVSLLYELSRSFRNQS</sequence>
<evidence type="ECO:0000313" key="2">
    <source>
        <dbReference type="Proteomes" id="UP000256779"/>
    </source>
</evidence>
<proteinExistence type="predicted"/>